<keyword evidence="3" id="KW-0677">Repeat</keyword>
<dbReference type="InterPro" id="IPR032675">
    <property type="entry name" value="LRR_dom_sf"/>
</dbReference>
<protein>
    <recommendedName>
        <fullName evidence="1">ADP-ribosyl cyclase/cyclic ADP-ribose hydrolase</fullName>
        <ecNumber evidence="1">3.2.2.6</ecNumber>
    </recommendedName>
</protein>
<evidence type="ECO:0000313" key="9">
    <source>
        <dbReference type="Proteomes" id="UP001293593"/>
    </source>
</evidence>
<dbReference type="EMBL" id="JAWXYG010000013">
    <property type="protein sequence ID" value="KAK4255805.1"/>
    <property type="molecule type" value="Genomic_DNA"/>
</dbReference>
<dbReference type="Pfam" id="PF07725">
    <property type="entry name" value="LRR_3"/>
    <property type="match status" value="1"/>
</dbReference>
<evidence type="ECO:0000256" key="4">
    <source>
        <dbReference type="ARBA" id="ARBA00022801"/>
    </source>
</evidence>
<dbReference type="PANTHER" id="PTHR11017:SF479">
    <property type="entry name" value="DISEASE RESISTANCE PROTEIN (TIR-NBS-LRR CLASS) FAMILY"/>
    <property type="match status" value="1"/>
</dbReference>
<evidence type="ECO:0000256" key="6">
    <source>
        <dbReference type="ARBA" id="ARBA00047304"/>
    </source>
</evidence>
<comment type="caution">
    <text evidence="8">The sequence shown here is derived from an EMBL/GenBank/DDBJ whole genome shotgun (WGS) entry which is preliminary data.</text>
</comment>
<dbReference type="PRINTS" id="PR00364">
    <property type="entry name" value="DISEASERSIST"/>
</dbReference>
<dbReference type="PANTHER" id="PTHR11017">
    <property type="entry name" value="LEUCINE-RICH REPEAT-CONTAINING PROTEIN"/>
    <property type="match status" value="1"/>
</dbReference>
<feature type="domain" description="TIR" evidence="7">
    <location>
        <begin position="11"/>
        <end position="173"/>
    </location>
</feature>
<dbReference type="Pfam" id="PF01582">
    <property type="entry name" value="TIR"/>
    <property type="match status" value="1"/>
</dbReference>
<evidence type="ECO:0000256" key="5">
    <source>
        <dbReference type="ARBA" id="ARBA00023027"/>
    </source>
</evidence>
<dbReference type="Gene3D" id="3.40.50.10140">
    <property type="entry name" value="Toll/interleukin-1 receptor homology (TIR) domain"/>
    <property type="match status" value="1"/>
</dbReference>
<dbReference type="InterPro" id="IPR035897">
    <property type="entry name" value="Toll_tir_struct_dom_sf"/>
</dbReference>
<evidence type="ECO:0000256" key="3">
    <source>
        <dbReference type="ARBA" id="ARBA00022737"/>
    </source>
</evidence>
<dbReference type="InterPro" id="IPR044974">
    <property type="entry name" value="Disease_R_plants"/>
</dbReference>
<accession>A0AAE1M7P4</accession>
<dbReference type="Proteomes" id="UP001293593">
    <property type="component" value="Unassembled WGS sequence"/>
</dbReference>
<reference evidence="8" key="1">
    <citation type="submission" date="2023-10" db="EMBL/GenBank/DDBJ databases">
        <title>Chromosome-level genome of the transformable northern wattle, Acacia crassicarpa.</title>
        <authorList>
            <person name="Massaro I."/>
            <person name="Sinha N.R."/>
            <person name="Poethig S."/>
            <person name="Leichty A.R."/>
        </authorList>
    </citation>
    <scope>NUCLEOTIDE SEQUENCE</scope>
    <source>
        <strain evidence="8">Acra3RX</strain>
        <tissue evidence="8">Leaf</tissue>
    </source>
</reference>
<dbReference type="FunFam" id="3.40.50.10140:FF:000007">
    <property type="entry name" value="Disease resistance protein (TIR-NBS-LRR class)"/>
    <property type="match status" value="1"/>
</dbReference>
<dbReference type="SUPFAM" id="SSF52540">
    <property type="entry name" value="P-loop containing nucleoside triphosphate hydrolases"/>
    <property type="match status" value="1"/>
</dbReference>
<keyword evidence="2" id="KW-0433">Leucine-rich repeat</keyword>
<proteinExistence type="predicted"/>
<dbReference type="SUPFAM" id="SSF52058">
    <property type="entry name" value="L domain-like"/>
    <property type="match status" value="2"/>
</dbReference>
<dbReference type="InterPro" id="IPR027417">
    <property type="entry name" value="P-loop_NTPase"/>
</dbReference>
<keyword evidence="4" id="KW-0378">Hydrolase</keyword>
<dbReference type="InterPro" id="IPR011713">
    <property type="entry name" value="Leu-rich_rpt_3"/>
</dbReference>
<dbReference type="GO" id="GO:0043531">
    <property type="term" value="F:ADP binding"/>
    <property type="evidence" value="ECO:0007669"/>
    <property type="project" value="InterPro"/>
</dbReference>
<dbReference type="GO" id="GO:0061809">
    <property type="term" value="F:NAD+ nucleosidase activity, cyclic ADP-ribose generating"/>
    <property type="evidence" value="ECO:0007669"/>
    <property type="project" value="UniProtKB-EC"/>
</dbReference>
<gene>
    <name evidence="8" type="ORF">QN277_008753</name>
</gene>
<evidence type="ECO:0000256" key="2">
    <source>
        <dbReference type="ARBA" id="ARBA00022614"/>
    </source>
</evidence>
<dbReference type="Pfam" id="PF00931">
    <property type="entry name" value="NB-ARC"/>
    <property type="match status" value="1"/>
</dbReference>
<dbReference type="InterPro" id="IPR045344">
    <property type="entry name" value="C-JID"/>
</dbReference>
<dbReference type="PROSITE" id="PS50104">
    <property type="entry name" value="TIR"/>
    <property type="match status" value="1"/>
</dbReference>
<evidence type="ECO:0000259" key="7">
    <source>
        <dbReference type="PROSITE" id="PS50104"/>
    </source>
</evidence>
<dbReference type="Gene3D" id="1.10.8.430">
    <property type="entry name" value="Helical domain of apoptotic protease-activating factors"/>
    <property type="match status" value="1"/>
</dbReference>
<dbReference type="SMART" id="SM00255">
    <property type="entry name" value="TIR"/>
    <property type="match status" value="1"/>
</dbReference>
<evidence type="ECO:0000313" key="8">
    <source>
        <dbReference type="EMBL" id="KAK4255805.1"/>
    </source>
</evidence>
<evidence type="ECO:0000256" key="1">
    <source>
        <dbReference type="ARBA" id="ARBA00011982"/>
    </source>
</evidence>
<dbReference type="EC" id="3.2.2.6" evidence="1"/>
<keyword evidence="5" id="KW-0520">NAD</keyword>
<dbReference type="InterPro" id="IPR002182">
    <property type="entry name" value="NB-ARC"/>
</dbReference>
<dbReference type="InterPro" id="IPR042197">
    <property type="entry name" value="Apaf_helical"/>
</dbReference>
<keyword evidence="9" id="KW-1185">Reference proteome</keyword>
<organism evidence="8 9">
    <name type="scientific">Acacia crassicarpa</name>
    <name type="common">northern wattle</name>
    <dbReference type="NCBI Taxonomy" id="499986"/>
    <lineage>
        <taxon>Eukaryota</taxon>
        <taxon>Viridiplantae</taxon>
        <taxon>Streptophyta</taxon>
        <taxon>Embryophyta</taxon>
        <taxon>Tracheophyta</taxon>
        <taxon>Spermatophyta</taxon>
        <taxon>Magnoliopsida</taxon>
        <taxon>eudicotyledons</taxon>
        <taxon>Gunneridae</taxon>
        <taxon>Pentapetalae</taxon>
        <taxon>rosids</taxon>
        <taxon>fabids</taxon>
        <taxon>Fabales</taxon>
        <taxon>Fabaceae</taxon>
        <taxon>Caesalpinioideae</taxon>
        <taxon>mimosoid clade</taxon>
        <taxon>Acacieae</taxon>
        <taxon>Acacia</taxon>
    </lineage>
</organism>
<dbReference type="SUPFAM" id="SSF52200">
    <property type="entry name" value="Toll/Interleukin receptor TIR domain"/>
    <property type="match status" value="1"/>
</dbReference>
<dbReference type="Gene3D" id="3.40.50.300">
    <property type="entry name" value="P-loop containing nucleotide triphosphate hydrolases"/>
    <property type="match status" value="1"/>
</dbReference>
<comment type="catalytic activity">
    <reaction evidence="6">
        <text>NAD(+) + H2O = ADP-D-ribose + nicotinamide + H(+)</text>
        <dbReference type="Rhea" id="RHEA:16301"/>
        <dbReference type="ChEBI" id="CHEBI:15377"/>
        <dbReference type="ChEBI" id="CHEBI:15378"/>
        <dbReference type="ChEBI" id="CHEBI:17154"/>
        <dbReference type="ChEBI" id="CHEBI:57540"/>
        <dbReference type="ChEBI" id="CHEBI:57967"/>
        <dbReference type="EC" id="3.2.2.6"/>
    </reaction>
    <physiologicalReaction direction="left-to-right" evidence="6">
        <dbReference type="Rhea" id="RHEA:16302"/>
    </physiologicalReaction>
</comment>
<dbReference type="Gene3D" id="3.80.10.10">
    <property type="entry name" value="Ribonuclease Inhibitor"/>
    <property type="match status" value="3"/>
</dbReference>
<dbReference type="GO" id="GO:0006952">
    <property type="term" value="P:defense response"/>
    <property type="evidence" value="ECO:0007669"/>
    <property type="project" value="InterPro"/>
</dbReference>
<dbReference type="InterPro" id="IPR000157">
    <property type="entry name" value="TIR_dom"/>
</dbReference>
<dbReference type="GO" id="GO:0007165">
    <property type="term" value="P:signal transduction"/>
    <property type="evidence" value="ECO:0007669"/>
    <property type="project" value="InterPro"/>
</dbReference>
<name>A0AAE1M7P4_9FABA</name>
<dbReference type="Pfam" id="PF20160">
    <property type="entry name" value="C-JID"/>
    <property type="match status" value="1"/>
</dbReference>
<sequence>MGVAASSSSSKKHEVFLSFRGEDTRRSFTSHLHEALCLKGIEAFIDYELPKGDDISQSLVQAIQDSSLSVIVFSKNYASSKWCLNELIEILRCKEEQGQLVVPVFYEVDPSHVRHQRGAYEEAFAQHLKKNPDKVDEWRKALFETASLAGWHSCNRNEAELIQNIVNDIIKKLNHGSSSALANIVGIDKNCDAIIDFLLEDVSTVGIWGMGGIGKTTMAKVVFAKFCSQFDSCCFLENLREESKKHGLKYIRDKLVNELSNDRYLEGLSRRKVLVVLDDVNDTSQLDYLENEAPPFRHGSKVIITSRDRHVLEGRVDRIHEAKALGPDNSLELFNLKAFRKDGYKSEYKELVERALAYAQGVPLALTVLGSFLHSRTMEQWESAMRKLESRIDPSILDVLKLSYDGLDDEEKAVFLDIACFFKGDSEGYVLAMLESFGFHGHISLKTLMDKALISVVHGTIRMPNHDKVWMHDLIQSMAFEIVRRECLTNPERRSRLWNPDEIYDVLKYNQGSDAIQGISLNMSQIRDLQLSADTFKKMTNLRFLKFYSSWGKKSCIVNLPSGLDSFSKSLRYLQWDNFPSQSLPLSLCAEKIVVLHMPNSHLKKLWDGVQNLVNLRKINLDGSKYLMELPDISMAQNLEKLYLNRCESLSHLDPSILSLPKLRVVSLFHCRSLESLKTEHQSKSLVMLDVIGCSRLKEFSFSSSEINGLYLDYLTIETLDFSIGRMAKLDEFILDCSKLKNLPIDDMICCMRSLTELHLLNCGGIVDKSKLHTLFNSLLFLQSIYLCGACKLTELPHNIKHLPKLLYLSIINCKSLQSLPELPPSILELEVSGCTSLKTLQLTSHIESSMLTGEIMLSSTLYSSVSCLRNLRNLTLGGCEQLYELPESIGSLFSLRSLDLRGSNIESLPASIKQLLRLDFIKLSNCRRLRSLPELPFFIETIEADGCISLETVPILATASRLRSIHLEDCLKLENSFMESACLLLKQAIYRTGECGFCYPGRKVPEWFRSNQGIDASNNISIKLPSTTTDLIGFVLCSVLSHHAHGQGHLQCQLYYDGKKHKRSQVHKVMTNFDSHHVFLWCESDMFINFGKRMDDQNTNYRPNVSFEFSVVTDRKKFVDGVIESCGVCPIYASEYPKFIQQMELKANLGAQKETCQDADENSFHGILKYANFSLKTGKFGNREGSDIPEWFTYTSSTIDHFGGLQASIQLASDFDKLMGFIFCFVIPNFSSKERDQCYSKYRGNDTGFIGPSGWHHSMIELNSNNVFLWYDPFYSEYIQHYLRRGKGCDAKLNLAFSFNLCYGLLDGAGGHMIGDCLIKEYGVRPIYVSEYTNFLQQEKLKVSKRIKRHQNIEDDQQLPSAKKLKDSSIYQSIPMNSESKTSHDVDELLLLLSQLNLDSTKNRTHQK</sequence>
<dbReference type="InterPro" id="IPR058192">
    <property type="entry name" value="WHD_ROQ1-like"/>
</dbReference>
<dbReference type="Pfam" id="PF23282">
    <property type="entry name" value="WHD_ROQ1"/>
    <property type="match status" value="1"/>
</dbReference>